<dbReference type="SUPFAM" id="SSF56496">
    <property type="entry name" value="Fibrinogen C-terminal domain-like"/>
    <property type="match status" value="1"/>
</dbReference>
<dbReference type="AlphaFoldDB" id="A0A8X7C0V2"/>
<dbReference type="PROSITE" id="PS51406">
    <property type="entry name" value="FIBRINOGEN_C_2"/>
    <property type="match status" value="2"/>
</dbReference>
<dbReference type="NCBIfam" id="NF040941">
    <property type="entry name" value="GGGWT_bact"/>
    <property type="match status" value="1"/>
</dbReference>
<name>A0A8X7C0V2_9ARAC</name>
<accession>A0A8X7C0V2</accession>
<proteinExistence type="predicted"/>
<organism evidence="2 3">
    <name type="scientific">Trichonephila inaurata madagascariensis</name>
    <dbReference type="NCBI Taxonomy" id="2747483"/>
    <lineage>
        <taxon>Eukaryota</taxon>
        <taxon>Metazoa</taxon>
        <taxon>Ecdysozoa</taxon>
        <taxon>Arthropoda</taxon>
        <taxon>Chelicerata</taxon>
        <taxon>Arachnida</taxon>
        <taxon>Araneae</taxon>
        <taxon>Araneomorphae</taxon>
        <taxon>Entelegynae</taxon>
        <taxon>Araneoidea</taxon>
        <taxon>Nephilidae</taxon>
        <taxon>Trichonephila</taxon>
        <taxon>Trichonephila inaurata</taxon>
    </lineage>
</organism>
<gene>
    <name evidence="2" type="ORF">TNIN_153481</name>
</gene>
<feature type="domain" description="Fibrinogen C-terminal" evidence="1">
    <location>
        <begin position="1"/>
        <end position="81"/>
    </location>
</feature>
<dbReference type="Proteomes" id="UP000886998">
    <property type="component" value="Unassembled WGS sequence"/>
</dbReference>
<evidence type="ECO:0000313" key="2">
    <source>
        <dbReference type="EMBL" id="GFY49727.1"/>
    </source>
</evidence>
<dbReference type="InterPro" id="IPR050373">
    <property type="entry name" value="Fibrinogen_C-term_domain"/>
</dbReference>
<dbReference type="PANTHER" id="PTHR19143:SF327">
    <property type="entry name" value="FI21813P1-RELATED"/>
    <property type="match status" value="1"/>
</dbReference>
<dbReference type="GO" id="GO:0005615">
    <property type="term" value="C:extracellular space"/>
    <property type="evidence" value="ECO:0007669"/>
    <property type="project" value="TreeGrafter"/>
</dbReference>
<dbReference type="EMBL" id="BMAV01007148">
    <property type="protein sequence ID" value="GFY49727.1"/>
    <property type="molecule type" value="Genomic_DNA"/>
</dbReference>
<dbReference type="PANTHER" id="PTHR19143">
    <property type="entry name" value="FIBRINOGEN/TENASCIN/ANGIOPOEITIN"/>
    <property type="match status" value="1"/>
</dbReference>
<comment type="caution">
    <text evidence="2">The sequence shown here is derived from an EMBL/GenBank/DDBJ whole genome shotgun (WGS) entry which is preliminary data.</text>
</comment>
<dbReference type="InterPro" id="IPR002181">
    <property type="entry name" value="Fibrinogen_a/b/g_C_dom"/>
</dbReference>
<dbReference type="InterPro" id="IPR036056">
    <property type="entry name" value="Fibrinogen-like_C"/>
</dbReference>
<dbReference type="InterPro" id="IPR014716">
    <property type="entry name" value="Fibrinogen_a/b/g_C_1"/>
</dbReference>
<dbReference type="Pfam" id="PF00147">
    <property type="entry name" value="Fibrinogen_C"/>
    <property type="match status" value="2"/>
</dbReference>
<reference evidence="2" key="1">
    <citation type="submission" date="2020-08" db="EMBL/GenBank/DDBJ databases">
        <title>Multicomponent nature underlies the extraordinary mechanical properties of spider dragline silk.</title>
        <authorList>
            <person name="Kono N."/>
            <person name="Nakamura H."/>
            <person name="Mori M."/>
            <person name="Yoshida Y."/>
            <person name="Ohtoshi R."/>
            <person name="Malay A.D."/>
            <person name="Moran D.A.P."/>
            <person name="Tomita M."/>
            <person name="Numata K."/>
            <person name="Arakawa K."/>
        </authorList>
    </citation>
    <scope>NUCLEOTIDE SEQUENCE</scope>
</reference>
<evidence type="ECO:0000313" key="3">
    <source>
        <dbReference type="Proteomes" id="UP000886998"/>
    </source>
</evidence>
<dbReference type="Gene3D" id="3.90.215.10">
    <property type="entry name" value="Gamma Fibrinogen, chain A, domain 1"/>
    <property type="match status" value="2"/>
</dbReference>
<keyword evidence="3" id="KW-1185">Reference proteome</keyword>
<dbReference type="OrthoDB" id="10072423at2759"/>
<sequence length="172" mass="20107">MDCEEVLRSGQKKSGVYTIWLRSRVTKDRPLEVFCDMKTDGGGWTVVQRRGNFSRPRNYFNKDWARYKKGFGDIEKDFWLGDSMTEVHNNQRFTTRDQGNLTSDESCAEFFEGGWWYGQMGDSCIMNSNLNGVYSNGTDFIYGIVWETFRDDSLMETEMKIRPKNFRSLVTS</sequence>
<protein>
    <submittedName>
        <fullName evidence="2">Techylectin-5A</fullName>
    </submittedName>
</protein>
<evidence type="ECO:0000259" key="1">
    <source>
        <dbReference type="PROSITE" id="PS51406"/>
    </source>
</evidence>
<feature type="domain" description="Fibrinogen C-terminal" evidence="1">
    <location>
        <begin position="82"/>
        <end position="165"/>
    </location>
</feature>
<dbReference type="SMART" id="SM00186">
    <property type="entry name" value="FBG"/>
    <property type="match status" value="1"/>
</dbReference>